<sequence length="245" mass="27624">MHMTECLTHVFGFTNSVGNITDIQLPNINSRLEPTFHYRYHSSEQVRQRHCRPTPGVTRPSITSSSCSNFEDVSRYSFASFLQGSPDTADEQQVRRMATPEVAVGVSKAPKDRQTRMAPYLWWLLHLADTATIPYCTMRAAVICDHAGKHAALLCAYRQLMAADRASRFPGNHDSCYEVEVNLTCVSWRSLSLRARTGEGDDNDYVSEGEDDRGGDSLFRGQADLQFSFPTARRAKRFVQVHQIV</sequence>
<accession>A0A9P5TD83</accession>
<dbReference type="AlphaFoldDB" id="A0A9P5TD83"/>
<keyword evidence="2" id="KW-1185">Reference proteome</keyword>
<evidence type="ECO:0000313" key="1">
    <source>
        <dbReference type="EMBL" id="KAF8485222.1"/>
    </source>
</evidence>
<organism evidence="1 2">
    <name type="scientific">Russula ochroleuca</name>
    <dbReference type="NCBI Taxonomy" id="152965"/>
    <lineage>
        <taxon>Eukaryota</taxon>
        <taxon>Fungi</taxon>
        <taxon>Dikarya</taxon>
        <taxon>Basidiomycota</taxon>
        <taxon>Agaricomycotina</taxon>
        <taxon>Agaricomycetes</taxon>
        <taxon>Russulales</taxon>
        <taxon>Russulaceae</taxon>
        <taxon>Russula</taxon>
    </lineage>
</organism>
<proteinExistence type="predicted"/>
<gene>
    <name evidence="1" type="ORF">DFH94DRAFT_267842</name>
</gene>
<reference evidence="1" key="2">
    <citation type="journal article" date="2020" name="Nat. Commun.">
        <title>Large-scale genome sequencing of mycorrhizal fungi provides insights into the early evolution of symbiotic traits.</title>
        <authorList>
            <person name="Miyauchi S."/>
            <person name="Kiss E."/>
            <person name="Kuo A."/>
            <person name="Drula E."/>
            <person name="Kohler A."/>
            <person name="Sanchez-Garcia M."/>
            <person name="Morin E."/>
            <person name="Andreopoulos B."/>
            <person name="Barry K.W."/>
            <person name="Bonito G."/>
            <person name="Buee M."/>
            <person name="Carver A."/>
            <person name="Chen C."/>
            <person name="Cichocki N."/>
            <person name="Clum A."/>
            <person name="Culley D."/>
            <person name="Crous P.W."/>
            <person name="Fauchery L."/>
            <person name="Girlanda M."/>
            <person name="Hayes R.D."/>
            <person name="Keri Z."/>
            <person name="LaButti K."/>
            <person name="Lipzen A."/>
            <person name="Lombard V."/>
            <person name="Magnuson J."/>
            <person name="Maillard F."/>
            <person name="Murat C."/>
            <person name="Nolan M."/>
            <person name="Ohm R.A."/>
            <person name="Pangilinan J."/>
            <person name="Pereira M.F."/>
            <person name="Perotto S."/>
            <person name="Peter M."/>
            <person name="Pfister S."/>
            <person name="Riley R."/>
            <person name="Sitrit Y."/>
            <person name="Stielow J.B."/>
            <person name="Szollosi G."/>
            <person name="Zifcakova L."/>
            <person name="Stursova M."/>
            <person name="Spatafora J.W."/>
            <person name="Tedersoo L."/>
            <person name="Vaario L.M."/>
            <person name="Yamada A."/>
            <person name="Yan M."/>
            <person name="Wang P."/>
            <person name="Xu J."/>
            <person name="Bruns T."/>
            <person name="Baldrian P."/>
            <person name="Vilgalys R."/>
            <person name="Dunand C."/>
            <person name="Henrissat B."/>
            <person name="Grigoriev I.V."/>
            <person name="Hibbett D."/>
            <person name="Nagy L.G."/>
            <person name="Martin F.M."/>
        </authorList>
    </citation>
    <scope>NUCLEOTIDE SEQUENCE</scope>
    <source>
        <strain evidence="1">Prilba</strain>
    </source>
</reference>
<evidence type="ECO:0000313" key="2">
    <source>
        <dbReference type="Proteomes" id="UP000759537"/>
    </source>
</evidence>
<dbReference type="Proteomes" id="UP000759537">
    <property type="component" value="Unassembled WGS sequence"/>
</dbReference>
<reference evidence="1" key="1">
    <citation type="submission" date="2019-10" db="EMBL/GenBank/DDBJ databases">
        <authorList>
            <consortium name="DOE Joint Genome Institute"/>
            <person name="Kuo A."/>
            <person name="Miyauchi S."/>
            <person name="Kiss E."/>
            <person name="Drula E."/>
            <person name="Kohler A."/>
            <person name="Sanchez-Garcia M."/>
            <person name="Andreopoulos B."/>
            <person name="Barry K.W."/>
            <person name="Bonito G."/>
            <person name="Buee M."/>
            <person name="Carver A."/>
            <person name="Chen C."/>
            <person name="Cichocki N."/>
            <person name="Clum A."/>
            <person name="Culley D."/>
            <person name="Crous P.W."/>
            <person name="Fauchery L."/>
            <person name="Girlanda M."/>
            <person name="Hayes R."/>
            <person name="Keri Z."/>
            <person name="LaButti K."/>
            <person name="Lipzen A."/>
            <person name="Lombard V."/>
            <person name="Magnuson J."/>
            <person name="Maillard F."/>
            <person name="Morin E."/>
            <person name="Murat C."/>
            <person name="Nolan M."/>
            <person name="Ohm R."/>
            <person name="Pangilinan J."/>
            <person name="Pereira M."/>
            <person name="Perotto S."/>
            <person name="Peter M."/>
            <person name="Riley R."/>
            <person name="Sitrit Y."/>
            <person name="Stielow B."/>
            <person name="Szollosi G."/>
            <person name="Zifcakova L."/>
            <person name="Stursova M."/>
            <person name="Spatafora J.W."/>
            <person name="Tedersoo L."/>
            <person name="Vaario L.-M."/>
            <person name="Yamada A."/>
            <person name="Yan M."/>
            <person name="Wang P."/>
            <person name="Xu J."/>
            <person name="Bruns T."/>
            <person name="Baldrian P."/>
            <person name="Vilgalys R."/>
            <person name="Henrissat B."/>
            <person name="Grigoriev I.V."/>
            <person name="Hibbett D."/>
            <person name="Nagy L.G."/>
            <person name="Martin F.M."/>
        </authorList>
    </citation>
    <scope>NUCLEOTIDE SEQUENCE</scope>
    <source>
        <strain evidence="1">Prilba</strain>
    </source>
</reference>
<dbReference type="EMBL" id="WHVB01000003">
    <property type="protein sequence ID" value="KAF8485222.1"/>
    <property type="molecule type" value="Genomic_DNA"/>
</dbReference>
<protein>
    <submittedName>
        <fullName evidence="1">Uncharacterized protein</fullName>
    </submittedName>
</protein>
<name>A0A9P5TD83_9AGAM</name>
<comment type="caution">
    <text evidence="1">The sequence shown here is derived from an EMBL/GenBank/DDBJ whole genome shotgun (WGS) entry which is preliminary data.</text>
</comment>